<protein>
    <submittedName>
        <fullName evidence="3">Uncharacterized protein</fullName>
    </submittedName>
</protein>
<feature type="coiled-coil region" evidence="1">
    <location>
        <begin position="123"/>
        <end position="157"/>
    </location>
</feature>
<keyword evidence="1" id="KW-0175">Coiled coil</keyword>
<keyword evidence="2" id="KW-0732">Signal</keyword>
<proteinExistence type="predicted"/>
<dbReference type="Proteomes" id="UP000625711">
    <property type="component" value="Unassembled WGS sequence"/>
</dbReference>
<comment type="caution">
    <text evidence="3">The sequence shown here is derived from an EMBL/GenBank/DDBJ whole genome shotgun (WGS) entry which is preliminary data.</text>
</comment>
<reference evidence="3" key="1">
    <citation type="submission" date="2020-08" db="EMBL/GenBank/DDBJ databases">
        <title>Genome sequencing and assembly of the red palm weevil Rhynchophorus ferrugineus.</title>
        <authorList>
            <person name="Dias G.B."/>
            <person name="Bergman C.M."/>
            <person name="Manee M."/>
        </authorList>
    </citation>
    <scope>NUCLEOTIDE SEQUENCE</scope>
    <source>
        <strain evidence="3">AA-2017</strain>
        <tissue evidence="3">Whole larva</tissue>
    </source>
</reference>
<evidence type="ECO:0000256" key="1">
    <source>
        <dbReference type="SAM" id="Coils"/>
    </source>
</evidence>
<dbReference type="EMBL" id="JAACXV010000067">
    <property type="protein sequence ID" value="KAF7284885.1"/>
    <property type="molecule type" value="Genomic_DNA"/>
</dbReference>
<evidence type="ECO:0000256" key="2">
    <source>
        <dbReference type="SAM" id="SignalP"/>
    </source>
</evidence>
<evidence type="ECO:0000313" key="3">
    <source>
        <dbReference type="EMBL" id="KAF7284885.1"/>
    </source>
</evidence>
<dbReference type="AlphaFoldDB" id="A0A834IRB9"/>
<name>A0A834IRB9_RHYFE</name>
<accession>A0A834IRB9</accession>
<feature type="chain" id="PRO_5032489866" evidence="2">
    <location>
        <begin position="21"/>
        <end position="238"/>
    </location>
</feature>
<organism evidence="3 4">
    <name type="scientific">Rhynchophorus ferrugineus</name>
    <name type="common">Red palm weevil</name>
    <name type="synonym">Curculio ferrugineus</name>
    <dbReference type="NCBI Taxonomy" id="354439"/>
    <lineage>
        <taxon>Eukaryota</taxon>
        <taxon>Metazoa</taxon>
        <taxon>Ecdysozoa</taxon>
        <taxon>Arthropoda</taxon>
        <taxon>Hexapoda</taxon>
        <taxon>Insecta</taxon>
        <taxon>Pterygota</taxon>
        <taxon>Neoptera</taxon>
        <taxon>Endopterygota</taxon>
        <taxon>Coleoptera</taxon>
        <taxon>Polyphaga</taxon>
        <taxon>Cucujiformia</taxon>
        <taxon>Curculionidae</taxon>
        <taxon>Dryophthorinae</taxon>
        <taxon>Rhynchophorus</taxon>
    </lineage>
</organism>
<sequence>MLKLYLFTIVCILLVQKNAADDTELTASKDEAKKAFHHLMEAIDKALTEAQTALNKAMDKVHEKATELEGKANVEIDKVLSPLRKKLDDLVSKAKQKGFDVTKCQSYVNHFSNTPDQLAHDLIECINSQVQKAQDNINDALNNAKKIEEDMNSIDAEIDNCGGNKWKKIKCYAKIIEKIAKDTKDAPEKIMADVTNTTLLVANIIPILEDCFTKKIKEAGDNALKDVKDFAVCVAIPF</sequence>
<feature type="signal peptide" evidence="2">
    <location>
        <begin position="1"/>
        <end position="20"/>
    </location>
</feature>
<keyword evidence="4" id="KW-1185">Reference proteome</keyword>
<dbReference type="Gene3D" id="1.10.287.950">
    <property type="entry name" value="Methyl-accepting chemotaxis protein"/>
    <property type="match status" value="1"/>
</dbReference>
<gene>
    <name evidence="3" type="ORF">GWI33_021459</name>
</gene>
<evidence type="ECO:0000313" key="4">
    <source>
        <dbReference type="Proteomes" id="UP000625711"/>
    </source>
</evidence>
<dbReference type="OrthoDB" id="6737816at2759"/>